<keyword evidence="3" id="KW-0479">Metal-binding</keyword>
<dbReference type="PANTHER" id="PTHR35560:SF3">
    <property type="entry name" value="PEPTIDASE S9 PROLYL OLIGOPEPTIDASE CATALYTIC DOMAIN-CONTAINING PROTEIN"/>
    <property type="match status" value="1"/>
</dbReference>
<evidence type="ECO:0000256" key="10">
    <source>
        <dbReference type="ARBA" id="ARBA00031009"/>
    </source>
</evidence>
<feature type="domain" description="Cyclin-like" evidence="12">
    <location>
        <begin position="86"/>
        <end position="178"/>
    </location>
</feature>
<accession>W3VSI0</accession>
<name>W3VSI0_MOEAP</name>
<dbReference type="Pfam" id="PF08271">
    <property type="entry name" value="Zn_Ribbon_TF"/>
    <property type="match status" value="1"/>
</dbReference>
<feature type="compositionally biased region" description="Basic and acidic residues" evidence="11">
    <location>
        <begin position="399"/>
        <end position="415"/>
    </location>
</feature>
<feature type="region of interest" description="Disordered" evidence="11">
    <location>
        <begin position="705"/>
        <end position="733"/>
    </location>
</feature>
<dbReference type="InterPro" id="IPR013137">
    <property type="entry name" value="Znf_TFIIB"/>
</dbReference>
<keyword evidence="9" id="KW-0539">Nucleus</keyword>
<dbReference type="Gene3D" id="2.20.25.10">
    <property type="match status" value="1"/>
</dbReference>
<dbReference type="HOGENOM" id="CLU_294418_0_0_1"/>
<feature type="domain" description="Cyclin-like" evidence="12">
    <location>
        <begin position="191"/>
        <end position="275"/>
    </location>
</feature>
<feature type="compositionally biased region" description="Low complexity" evidence="11">
    <location>
        <begin position="348"/>
        <end position="357"/>
    </location>
</feature>
<dbReference type="AlphaFoldDB" id="W3VSI0"/>
<reference evidence="13 14" key="1">
    <citation type="journal article" date="2014" name="Genome Announc.">
        <title>Genome sequence of the basidiomycetous fungus Pseudozyma aphidis DSM70725, an efficient producer of biosurfactant mannosylerythritol lipids.</title>
        <authorList>
            <person name="Lorenz S."/>
            <person name="Guenther M."/>
            <person name="Grumaz C."/>
            <person name="Rupp S."/>
            <person name="Zibek S."/>
            <person name="Sohn K."/>
        </authorList>
    </citation>
    <scope>NUCLEOTIDE SEQUENCE [LARGE SCALE GENOMIC DNA]</scope>
    <source>
        <strain evidence="14">ATCC 32657 / CBS 517.83 / DSM 70725 / JCM 10318 / NBRC 10182 / NRRL Y-7954 / St-0401</strain>
    </source>
</reference>
<evidence type="ECO:0000259" key="12">
    <source>
        <dbReference type="SMART" id="SM00385"/>
    </source>
</evidence>
<dbReference type="Pfam" id="PF00382">
    <property type="entry name" value="TFIIB"/>
    <property type="match status" value="2"/>
</dbReference>
<dbReference type="GO" id="GO:0008270">
    <property type="term" value="F:zinc ion binding"/>
    <property type="evidence" value="ECO:0007669"/>
    <property type="project" value="UniProtKB-KW"/>
</dbReference>
<dbReference type="GO" id="GO:0000126">
    <property type="term" value="C:transcription factor TFIIIB complex"/>
    <property type="evidence" value="ECO:0007669"/>
    <property type="project" value="UniProtKB-ARBA"/>
</dbReference>
<evidence type="ECO:0000256" key="1">
    <source>
        <dbReference type="ARBA" id="ARBA00004123"/>
    </source>
</evidence>
<evidence type="ECO:0000256" key="4">
    <source>
        <dbReference type="ARBA" id="ARBA00022771"/>
    </source>
</evidence>
<dbReference type="Gene3D" id="1.10.472.10">
    <property type="entry name" value="Cyclin-like"/>
    <property type="match status" value="2"/>
</dbReference>
<organism evidence="13 14">
    <name type="scientific">Moesziomyces aphidis</name>
    <name type="common">Pseudozyma aphidis</name>
    <dbReference type="NCBI Taxonomy" id="84754"/>
    <lineage>
        <taxon>Eukaryota</taxon>
        <taxon>Fungi</taxon>
        <taxon>Dikarya</taxon>
        <taxon>Basidiomycota</taxon>
        <taxon>Ustilaginomycotina</taxon>
        <taxon>Ustilaginomycetes</taxon>
        <taxon>Ustilaginales</taxon>
        <taxon>Ustilaginaceae</taxon>
        <taxon>Moesziomyces</taxon>
    </lineage>
</organism>
<keyword evidence="7" id="KW-0010">Activator</keyword>
<dbReference type="Proteomes" id="UP000019462">
    <property type="component" value="Unassembled WGS sequence"/>
</dbReference>
<keyword evidence="6" id="KW-0805">Transcription regulation</keyword>
<dbReference type="EMBL" id="AWNI01000008">
    <property type="protein sequence ID" value="ETS63736.1"/>
    <property type="molecule type" value="Genomic_DNA"/>
</dbReference>
<evidence type="ECO:0000313" key="14">
    <source>
        <dbReference type="Proteomes" id="UP000019462"/>
    </source>
</evidence>
<gene>
    <name evidence="13" type="ORF">PaG_02048</name>
</gene>
<keyword evidence="4" id="KW-0863">Zinc-finger</keyword>
<comment type="caution">
    <text evidence="13">The sequence shown here is derived from an EMBL/GenBank/DDBJ whole genome shotgun (WGS) entry which is preliminary data.</text>
</comment>
<evidence type="ECO:0000256" key="3">
    <source>
        <dbReference type="ARBA" id="ARBA00022723"/>
    </source>
</evidence>
<feature type="region of interest" description="Disordered" evidence="11">
    <location>
        <begin position="536"/>
        <end position="559"/>
    </location>
</feature>
<dbReference type="Gene3D" id="3.40.50.1820">
    <property type="entry name" value="alpha/beta hydrolase"/>
    <property type="match status" value="1"/>
</dbReference>
<dbReference type="GO" id="GO:0005634">
    <property type="term" value="C:nucleus"/>
    <property type="evidence" value="ECO:0007669"/>
    <property type="project" value="UniProtKB-SubCell"/>
</dbReference>
<keyword evidence="14" id="KW-1185">Reference proteome</keyword>
<evidence type="ECO:0000313" key="13">
    <source>
        <dbReference type="EMBL" id="ETS63736.1"/>
    </source>
</evidence>
<evidence type="ECO:0000256" key="11">
    <source>
        <dbReference type="SAM" id="MobiDB-lite"/>
    </source>
</evidence>
<dbReference type="SUPFAM" id="SSF53474">
    <property type="entry name" value="alpha/beta-Hydrolases"/>
    <property type="match status" value="1"/>
</dbReference>
<dbReference type="InterPro" id="IPR000812">
    <property type="entry name" value="TFIIB"/>
</dbReference>
<dbReference type="CDD" id="cd20553">
    <property type="entry name" value="CYCLIN_TFIIIB90_rpt1"/>
    <property type="match status" value="1"/>
</dbReference>
<evidence type="ECO:0000256" key="9">
    <source>
        <dbReference type="ARBA" id="ARBA00023242"/>
    </source>
</evidence>
<feature type="compositionally biased region" description="Acidic residues" evidence="11">
    <location>
        <begin position="329"/>
        <end position="347"/>
    </location>
</feature>
<feature type="region of interest" description="Disordered" evidence="11">
    <location>
        <begin position="399"/>
        <end position="467"/>
    </location>
</feature>
<evidence type="ECO:0000256" key="6">
    <source>
        <dbReference type="ARBA" id="ARBA00023015"/>
    </source>
</evidence>
<dbReference type="FunFam" id="1.10.472.10:FF:000002">
    <property type="entry name" value="Transcription factor IIIB 90 kDa subunit"/>
    <property type="match status" value="1"/>
</dbReference>
<feature type="region of interest" description="Disordered" evidence="11">
    <location>
        <begin position="322"/>
        <end position="370"/>
    </location>
</feature>
<dbReference type="SUPFAM" id="SSF57783">
    <property type="entry name" value="Zinc beta-ribbon"/>
    <property type="match status" value="1"/>
</dbReference>
<dbReference type="PANTHER" id="PTHR35560">
    <property type="entry name" value="BLL0132 PROTEIN"/>
    <property type="match status" value="1"/>
</dbReference>
<feature type="compositionally biased region" description="Polar residues" evidence="11">
    <location>
        <begin position="713"/>
        <end position="727"/>
    </location>
</feature>
<dbReference type="FunFam" id="1.10.472.10:FF:000007">
    <property type="entry name" value="Transcription factor IIIB 90 kDa subunit"/>
    <property type="match status" value="1"/>
</dbReference>
<dbReference type="SUPFAM" id="SSF47954">
    <property type="entry name" value="Cyclin-like"/>
    <property type="match status" value="2"/>
</dbReference>
<dbReference type="OrthoDB" id="5985073at2759"/>
<proteinExistence type="inferred from homology"/>
<dbReference type="GO" id="GO:0006384">
    <property type="term" value="P:transcription initiation at RNA polymerase III promoter"/>
    <property type="evidence" value="ECO:0007669"/>
    <property type="project" value="UniProtKB-ARBA"/>
</dbReference>
<protein>
    <recommendedName>
        <fullName evidence="10">B-related factor 1</fullName>
    </recommendedName>
</protein>
<evidence type="ECO:0000256" key="8">
    <source>
        <dbReference type="ARBA" id="ARBA00023163"/>
    </source>
</evidence>
<comment type="subcellular location">
    <subcellularLocation>
        <location evidence="1">Nucleus</location>
    </subcellularLocation>
</comment>
<dbReference type="PRINTS" id="PR00685">
    <property type="entry name" value="TIFACTORIIB"/>
</dbReference>
<evidence type="ECO:0000256" key="2">
    <source>
        <dbReference type="ARBA" id="ARBA00010857"/>
    </source>
</evidence>
<dbReference type="InterPro" id="IPR013763">
    <property type="entry name" value="Cyclin-like_dom"/>
</dbReference>
<comment type="similarity">
    <text evidence="2">Belongs to the TFIIB family.</text>
</comment>
<dbReference type="InterPro" id="IPR036915">
    <property type="entry name" value="Cyclin-like_sf"/>
</dbReference>
<dbReference type="GO" id="GO:0017025">
    <property type="term" value="F:TBP-class protein binding"/>
    <property type="evidence" value="ECO:0007669"/>
    <property type="project" value="InterPro"/>
</dbReference>
<keyword evidence="8" id="KW-0804">Transcription</keyword>
<dbReference type="SMART" id="SM00385">
    <property type="entry name" value="CYCLIN"/>
    <property type="match status" value="2"/>
</dbReference>
<evidence type="ECO:0000256" key="5">
    <source>
        <dbReference type="ARBA" id="ARBA00022833"/>
    </source>
</evidence>
<dbReference type="InterPro" id="IPR029058">
    <property type="entry name" value="AB_hydrolase_fold"/>
</dbReference>
<dbReference type="GO" id="GO:0070897">
    <property type="term" value="P:transcription preinitiation complex assembly"/>
    <property type="evidence" value="ECO:0007669"/>
    <property type="project" value="InterPro"/>
</dbReference>
<evidence type="ECO:0000256" key="7">
    <source>
        <dbReference type="ARBA" id="ARBA00023159"/>
    </source>
</evidence>
<dbReference type="InterPro" id="IPR013150">
    <property type="entry name" value="TFIIB_cyclin"/>
</dbReference>
<sequence length="1030" mass="110734">MKCTNCGSSAIDYADNQAVCSQCGVVLEESQIVSDITFGENSAGGAVVQGSMIAADQARARVSGPGGFRGGYVSESREMTISNARTGIHNMASALRIPSHVADRALRFFTLALDGGASAATGDEPKNYVLGRKSEYTVASCLYVACRMEKTTHMLIDFADAIQVNVFILGRSYLKLIRVLNLRLPLIDPSIYIARFAALLDFGDETQKVAYDASRLVSRFQKDWITEGRRPAGICGACLMLAARMNHFRRSVSEVIQVVKIADVTLRARLDEFKKTPSGQLTVQDFRDVWLEEEHAPPAFLRAREPATNKRKRKSYKGIQLEGVKETDAAEGSDADADADVEAEGEEANGATNGATDGADKGAPSDGAENIDPELEKVVDEATEQEIQQYLQQSLAQELDRALETQEREREERAKSGKVGSGAAGASRAATDAIQGVDAPIPDDNVAGSSGSRETLDMSKAGKLLPLGGLGMDVPGTFGDRADAGAATSAKTAAAITTTTAAEAEGMAFRRPGFAEKRADVAFAERSNVPRLCAERKRGPAPLDTALNPDERSKGPGAKPLSTRIDHLWGATMDARIKTALVVLVVLVGWVAALSSDPGVYPGGDQNPLHGWRTLPTIPGASIDNTTLTVGNATLVHYIDAAYDARRIKRAVIQIHGENRDAWNQWMYADLAAQRGAEGGDFSRDEVVVMAPMFFNTRDRGAYPYDESLDPGATTTTQDTSLPTNTAVPRGLGRGALERRGKFPIPLGKVSTTRAMIWKSVEWGEGADAYEPVGAPGSFEALDAAIDFFLDRTRFPHLRKVVVAGFSLGAQLTNRYATFRTDTSNDDRLAFWISSPNSFVYLTPTRPLRIGAACASTYADYKYGLNGTLPQYVSSSSLSPSQLIQRYLARTVYYLVGMHDDSAGLDSCAPNSQGRGHLDKMWYWTQQTLPLLPGSTGRQGQLPDKSEVRFVAKTGHQDWKMITSDPGVETLLLKAWFANGTDANAPQSNGVTAAKTPSLQQVTNSAPSIRANLVALLAAAAVTLLVALPL</sequence>
<keyword evidence="5" id="KW-0862">Zinc</keyword>
<dbReference type="CDD" id="cd20554">
    <property type="entry name" value="CYCLIN_TFIIIB90_rpt2"/>
    <property type="match status" value="1"/>
</dbReference>